<dbReference type="InterPro" id="IPR013783">
    <property type="entry name" value="Ig-like_fold"/>
</dbReference>
<keyword evidence="3" id="KW-0677">Repeat</keyword>
<feature type="domain" description="PKD" evidence="6">
    <location>
        <begin position="1389"/>
        <end position="1437"/>
    </location>
</feature>
<comment type="subcellular location">
    <subcellularLocation>
        <location evidence="1">Cytoplasm</location>
    </subcellularLocation>
</comment>
<dbReference type="InterPro" id="IPR000601">
    <property type="entry name" value="PKD_dom"/>
</dbReference>
<evidence type="ECO:0000259" key="5">
    <source>
        <dbReference type="PROSITE" id="PS01180"/>
    </source>
</evidence>
<dbReference type="PANTHER" id="PTHR24251:SF37">
    <property type="entry name" value="CUB DOMAIN-CONTAINING PROTEIN"/>
    <property type="match status" value="1"/>
</dbReference>
<evidence type="ECO:0000256" key="1">
    <source>
        <dbReference type="ARBA" id="ARBA00004496"/>
    </source>
</evidence>
<dbReference type="NCBIfam" id="TIGR04183">
    <property type="entry name" value="Por_Secre_tail"/>
    <property type="match status" value="1"/>
</dbReference>
<dbReference type="PROSITE" id="PS01180">
    <property type="entry name" value="CUB"/>
    <property type="match status" value="3"/>
</dbReference>
<dbReference type="SMART" id="SM00042">
    <property type="entry name" value="CUB"/>
    <property type="match status" value="4"/>
</dbReference>
<dbReference type="InterPro" id="IPR000859">
    <property type="entry name" value="CUB_dom"/>
</dbReference>
<evidence type="ECO:0000256" key="2">
    <source>
        <dbReference type="ARBA" id="ARBA00022490"/>
    </source>
</evidence>
<gene>
    <name evidence="7" type="ORF">IX84_02520</name>
</gene>
<dbReference type="EMBL" id="JPOS01000006">
    <property type="protein sequence ID" value="KGE89475.1"/>
    <property type="molecule type" value="Genomic_DNA"/>
</dbReference>
<feature type="domain" description="CUB" evidence="5">
    <location>
        <begin position="1039"/>
        <end position="1160"/>
    </location>
</feature>
<evidence type="ECO:0008006" key="9">
    <source>
        <dbReference type="Google" id="ProtNLM"/>
    </source>
</evidence>
<evidence type="ECO:0000256" key="4">
    <source>
        <dbReference type="ARBA" id="ARBA00023157"/>
    </source>
</evidence>
<dbReference type="PANTHER" id="PTHR24251">
    <property type="entry name" value="OVOCHYMASE-RELATED"/>
    <property type="match status" value="1"/>
</dbReference>
<dbReference type="Pfam" id="PF00431">
    <property type="entry name" value="CUB"/>
    <property type="match status" value="3"/>
</dbReference>
<dbReference type="InterPro" id="IPR035914">
    <property type="entry name" value="Sperma_CUB_dom_sf"/>
</dbReference>
<protein>
    <recommendedName>
        <fullName evidence="9">PKD domain-containing protein</fullName>
    </recommendedName>
</protein>
<dbReference type="SUPFAM" id="SSF49854">
    <property type="entry name" value="Spermadhesin, CUB domain"/>
    <property type="match status" value="4"/>
</dbReference>
<evidence type="ECO:0000313" key="7">
    <source>
        <dbReference type="EMBL" id="KGE89475.1"/>
    </source>
</evidence>
<feature type="domain" description="PKD" evidence="6">
    <location>
        <begin position="350"/>
        <end position="434"/>
    </location>
</feature>
<dbReference type="InterPro" id="IPR026444">
    <property type="entry name" value="Secre_tail"/>
</dbReference>
<dbReference type="InterPro" id="IPR035986">
    <property type="entry name" value="PKD_dom_sf"/>
</dbReference>
<dbReference type="Gene3D" id="2.60.120.290">
    <property type="entry name" value="Spermadhesin, CUB domain"/>
    <property type="match status" value="4"/>
</dbReference>
<evidence type="ECO:0000313" key="8">
    <source>
        <dbReference type="Proteomes" id="UP000029736"/>
    </source>
</evidence>
<dbReference type="Proteomes" id="UP000029736">
    <property type="component" value="Unassembled WGS sequence"/>
</dbReference>
<dbReference type="CDD" id="cd00146">
    <property type="entry name" value="PKD"/>
    <property type="match status" value="5"/>
</dbReference>
<dbReference type="Pfam" id="PF15780">
    <property type="entry name" value="ASH"/>
    <property type="match status" value="1"/>
</dbReference>
<dbReference type="CDD" id="cd00041">
    <property type="entry name" value="CUB"/>
    <property type="match status" value="3"/>
</dbReference>
<keyword evidence="4" id="KW-1015">Disulfide bond</keyword>
<dbReference type="Pfam" id="PF18911">
    <property type="entry name" value="PKD_4"/>
    <property type="match status" value="5"/>
</dbReference>
<accession>A0A098SBE8</accession>
<feature type="domain" description="PKD" evidence="6">
    <location>
        <begin position="957"/>
        <end position="1023"/>
    </location>
</feature>
<dbReference type="SUPFAM" id="SSF49299">
    <property type="entry name" value="PKD domain"/>
    <property type="match status" value="6"/>
</dbReference>
<feature type="domain" description="PKD" evidence="6">
    <location>
        <begin position="1167"/>
        <end position="1245"/>
    </location>
</feature>
<dbReference type="Pfam" id="PF18962">
    <property type="entry name" value="Por_Secre_tail"/>
    <property type="match status" value="1"/>
</dbReference>
<sequence length="1616" mass="171775">MCTVALTAQNTYNAPEFGDLEINDCNGILYDFGGPDAPYTDDNEAYIYINGTSGDALSLTFTQFDIEDHFDFLTIYDGSSTNSPLVGTYTGLNLPNNGNPILLSGTSCLLVFTSDFTITGAGFAMNFDCIDFTEPPVAAAAFPALSCTGTVAFSDASTFFPTSWTWDFGDGNTSTEQNPVHTYDEPGTYDVQLEVCNDNGCDTFSASQAITFDPESFACTNGISMPTHGLETTTLCNGVLYDDGGPDGNYTEGSNGQFLIAPPGATSITVTFTAFNLGAAATNNDQLSLFAVNNGTYTPLATYLGDNLPNNGQPITFQAQALGLFFFADHQGNFPGFEMIWEANGIANPPSASFTTNATEVPFGTAIQFTDSSTENPGAWFWDFGDGNTSNEQNPSYVYPEAGTYSVVLTVTNCNGSDTSMSLEVMVQEPPALTVDPDSFSIELDAGTTTTATLNLCNIGQGDLLATMSSQDEMNQTGYRFDFTTSDQGAGFNWQLFNQDFEVIAENSQTYAANSTYTEIINGLEPGTEYFFWIAGVPEGTSVFEIFTLTDLGTGEQLFSGFFEFIIDQVYILPLPLSGPGGAPTWLSTGTNSNPLPAGDCEAITVTFDASELVDGTYEGSIIINSNDPDQPTVTIPVTLIVNGTPELSISTNDLNFGEVQIGATATLSFTLENTGTAPTEVSGLEAALAGFEVASPNSLTLAPFAAQTISVSFTPGELGALTETLTLANNAGDDLLVNLTGTGIAAPSLTVNPTAFTVELIEGQDTTLTVDVGNVGEAPLDFTINTQSGNTGFVFNFTTDNWGEEFSWVLMDNGNNTVQNSEGIVYQSNTAYSVELSGLSADESYTLQLLDSWGDGALPNYSVVDLVSGQEVASGTFIGDGLLQELVPLGSPAAADFSGISPTSGTVAVNGSTALQIDLDATGLATGVYNLVYELETNDPLQPMVPINVTLFVIAPVTAGIEAPAFICGTIPVQFTDVSTNQPTSWTWNFGDGTTSTEQNPVHTYTESGTYTITLEACNALGCDVITLVDFIAVELDCFSQNIPAEPHGFETVTVCSGNLYDSGGPNGPYQEGNLAAVTIAPPGASTVSITFSEFNYQEHADFVFVYDGFPGTGTLLGSFTGNELQGQTLTAASGVLTVQEYTDHFVNLSGFVATFTCDAVPAQRPKPQFSIADTLVCANEPIVFIDESLQLPTSWFWEFGNGGVSNEQNPVYFYPESGTYTVTLTACNAEGCNTIVQNITITVDPDCVIENMPVNGQQVIQGCFGSLYDSGGPDSNYVDNNTGITTIISPVGPITLEFVAFNYENGFDGVAVFDGADTDAPLLGYFTGNELPEPITSSGTVITIVENTDFFENESGFQIDYSCQGTLNFAGSQITAANAEMCDGVRSFGVNTSSNIDSWSWDFGDGHTSTEANPEHTLGHNGIHHIEVTICNGEGCETLETMIYSNKLTPEIDAPDTVAPGQEVHFHGLTEEATHWNWDFGNGETADHATPMTIYEEPGWHEVQISLINMDVHETCDASHTHSIYVDPNLTSTSDVAARNFTVFPNPTTGQLNIRGLEALGDGYEIRIHSAVGQLVKAQPLTPALSIAELPSGIYVLEVVSGQEVIDRQKVIKE</sequence>
<evidence type="ECO:0000256" key="3">
    <source>
        <dbReference type="ARBA" id="ARBA00022737"/>
    </source>
</evidence>
<feature type="domain" description="PKD" evidence="6">
    <location>
        <begin position="134"/>
        <end position="200"/>
    </location>
</feature>
<keyword evidence="8" id="KW-1185">Reference proteome</keyword>
<dbReference type="InterPro" id="IPR031549">
    <property type="entry name" value="ASH"/>
</dbReference>
<reference evidence="7 8" key="1">
    <citation type="journal article" date="2014" name="Int. J. Syst. Evol. Microbiol.">
        <title>Phaeodactylibacter xiamenensis gen. nov., sp. nov., a member of the family Saprospiraceae isolated from the marine alga Phaeodactylum tricornutum.</title>
        <authorList>
            <person name="Chen Z.Jr."/>
            <person name="Lei X."/>
            <person name="Lai Q."/>
            <person name="Li Y."/>
            <person name="Zhang B."/>
            <person name="Zhang J."/>
            <person name="Zhang H."/>
            <person name="Yang L."/>
            <person name="Zheng W."/>
            <person name="Tian Y."/>
            <person name="Yu Z."/>
            <person name="Xu H.Jr."/>
            <person name="Zheng T."/>
        </authorList>
    </citation>
    <scope>NUCLEOTIDE SEQUENCE [LARGE SCALE GENOMIC DNA]</scope>
    <source>
        <strain evidence="7 8">KD52</strain>
    </source>
</reference>
<proteinExistence type="predicted"/>
<dbReference type="Pfam" id="PF00801">
    <property type="entry name" value="PKD"/>
    <property type="match status" value="1"/>
</dbReference>
<dbReference type="Gene3D" id="2.60.40.10">
    <property type="entry name" value="Immunoglobulins"/>
    <property type="match status" value="8"/>
</dbReference>
<organism evidence="7 8">
    <name type="scientific">Phaeodactylibacter xiamenensis</name>
    <dbReference type="NCBI Taxonomy" id="1524460"/>
    <lineage>
        <taxon>Bacteria</taxon>
        <taxon>Pseudomonadati</taxon>
        <taxon>Bacteroidota</taxon>
        <taxon>Saprospiria</taxon>
        <taxon>Saprospirales</taxon>
        <taxon>Haliscomenobacteraceae</taxon>
        <taxon>Phaeodactylibacter</taxon>
    </lineage>
</organism>
<dbReference type="PROSITE" id="PS50093">
    <property type="entry name" value="PKD"/>
    <property type="match status" value="6"/>
</dbReference>
<dbReference type="InterPro" id="IPR022409">
    <property type="entry name" value="PKD/Chitinase_dom"/>
</dbReference>
<name>A0A098SBE8_9BACT</name>
<dbReference type="SMART" id="SM00089">
    <property type="entry name" value="PKD"/>
    <property type="match status" value="6"/>
</dbReference>
<dbReference type="FunFam" id="2.60.40.10:FF:000270">
    <property type="entry name" value="Cell surface protein"/>
    <property type="match status" value="3"/>
</dbReference>
<comment type="caution">
    <text evidence="7">The sequence shown here is derived from an EMBL/GenBank/DDBJ whole genome shotgun (WGS) entry which is preliminary data.</text>
</comment>
<feature type="domain" description="CUB" evidence="5">
    <location>
        <begin position="1257"/>
        <end position="1366"/>
    </location>
</feature>
<dbReference type="STRING" id="1524460.IX84_02520"/>
<keyword evidence="2" id="KW-0963">Cytoplasm</keyword>
<feature type="domain" description="PKD" evidence="6">
    <location>
        <begin position="1478"/>
        <end position="1511"/>
    </location>
</feature>
<dbReference type="GO" id="GO:0005737">
    <property type="term" value="C:cytoplasm"/>
    <property type="evidence" value="ECO:0007669"/>
    <property type="project" value="UniProtKB-SubCell"/>
</dbReference>
<evidence type="ECO:0000259" key="6">
    <source>
        <dbReference type="PROSITE" id="PS50093"/>
    </source>
</evidence>
<dbReference type="NCBIfam" id="NF012200">
    <property type="entry name" value="choice_anch_D"/>
    <property type="match status" value="1"/>
</dbReference>
<feature type="domain" description="CUB" evidence="5">
    <location>
        <begin position="2"/>
        <end position="130"/>
    </location>
</feature>